<evidence type="ECO:0008006" key="3">
    <source>
        <dbReference type="Google" id="ProtNLM"/>
    </source>
</evidence>
<reference evidence="1 2" key="1">
    <citation type="journal article" date="2020" name="Syst. Appl. Microbiol.">
        <title>Alienimonas chondri sp. nov., a novel planctomycete isolated from the biofilm of the red alga Chondrus crispus.</title>
        <authorList>
            <person name="Vitorino I."/>
            <person name="Albuquerque L."/>
            <person name="Wiegand S."/>
            <person name="Kallscheuer N."/>
            <person name="da Costa M.S."/>
            <person name="Lobo-da-Cunha A."/>
            <person name="Jogler C."/>
            <person name="Lage O.M."/>
        </authorList>
    </citation>
    <scope>NUCLEOTIDE SEQUENCE [LARGE SCALE GENOMIC DNA]</scope>
    <source>
        <strain evidence="1 2">LzC2</strain>
    </source>
</reference>
<dbReference type="RefSeq" id="WP_171184064.1">
    <property type="nucleotide sequence ID" value="NZ_WTPX01000016.1"/>
</dbReference>
<keyword evidence="2" id="KW-1185">Reference proteome</keyword>
<organism evidence="1 2">
    <name type="scientific">Alienimonas chondri</name>
    <dbReference type="NCBI Taxonomy" id="2681879"/>
    <lineage>
        <taxon>Bacteria</taxon>
        <taxon>Pseudomonadati</taxon>
        <taxon>Planctomycetota</taxon>
        <taxon>Planctomycetia</taxon>
        <taxon>Planctomycetales</taxon>
        <taxon>Planctomycetaceae</taxon>
        <taxon>Alienimonas</taxon>
    </lineage>
</organism>
<dbReference type="PANTHER" id="PTHR30348">
    <property type="entry name" value="UNCHARACTERIZED PROTEIN YECE"/>
    <property type="match status" value="1"/>
</dbReference>
<dbReference type="Proteomes" id="UP000609651">
    <property type="component" value="Unassembled WGS sequence"/>
</dbReference>
<gene>
    <name evidence="1" type="ORF">LzC2_08270</name>
</gene>
<dbReference type="InterPro" id="IPR002763">
    <property type="entry name" value="DUF72"/>
</dbReference>
<dbReference type="InterPro" id="IPR036520">
    <property type="entry name" value="UPF0759_sf"/>
</dbReference>
<proteinExistence type="predicted"/>
<sequence>MRWRLGTTGYFNRGWRGPFFPPGLPQSKWLSYYATRFDAIELNTTFHALPTRDRVRSWADKTPAEFRFSLKAPRAVTHDADLRHAGGPLSEFLDVASELGAKLGVVLLQFGPHHGVHELPALDRLLGTLSTRSPSTLRCAVEFRDASWLTPETYRVLRVHGVALVASDLDELPAAAGIVPTADFLYVRLLGKHGRFETDDHELFDPTPRLTWWRDRLRRAIASPQFGGSGPAVIWTLSNNDFAGHAPATLRRFAKLAGADLPGDAVKEQAGLFE</sequence>
<name>A0ABX1VBU3_9PLAN</name>
<evidence type="ECO:0000313" key="2">
    <source>
        <dbReference type="Proteomes" id="UP000609651"/>
    </source>
</evidence>
<dbReference type="SUPFAM" id="SSF117396">
    <property type="entry name" value="TM1631-like"/>
    <property type="match status" value="1"/>
</dbReference>
<dbReference type="Gene3D" id="3.20.20.410">
    <property type="entry name" value="Protein of unknown function UPF0759"/>
    <property type="match status" value="1"/>
</dbReference>
<dbReference type="EMBL" id="WTPX01000016">
    <property type="protein sequence ID" value="NNJ24767.1"/>
    <property type="molecule type" value="Genomic_DNA"/>
</dbReference>
<protein>
    <recommendedName>
        <fullName evidence="3">DUF72 domain-containing protein</fullName>
    </recommendedName>
</protein>
<evidence type="ECO:0000313" key="1">
    <source>
        <dbReference type="EMBL" id="NNJ24767.1"/>
    </source>
</evidence>
<dbReference type="PANTHER" id="PTHR30348:SF4">
    <property type="entry name" value="DUF72 DOMAIN-CONTAINING PROTEIN"/>
    <property type="match status" value="1"/>
</dbReference>
<dbReference type="Pfam" id="PF01904">
    <property type="entry name" value="DUF72"/>
    <property type="match status" value="1"/>
</dbReference>
<comment type="caution">
    <text evidence="1">The sequence shown here is derived from an EMBL/GenBank/DDBJ whole genome shotgun (WGS) entry which is preliminary data.</text>
</comment>
<accession>A0ABX1VBU3</accession>